<dbReference type="Gene3D" id="3.30.70.100">
    <property type="match status" value="1"/>
</dbReference>
<keyword evidence="2" id="KW-1185">Reference proteome</keyword>
<reference evidence="1 2" key="1">
    <citation type="submission" date="2017-05" db="EMBL/GenBank/DDBJ databases">
        <authorList>
            <person name="Varghese N."/>
            <person name="Submissions S."/>
        </authorList>
    </citation>
    <scope>NUCLEOTIDE SEQUENCE [LARGE SCALE GENOMIC DNA]</scope>
    <source>
        <strain evidence="1 2">DSM 28009</strain>
    </source>
</reference>
<evidence type="ECO:0000313" key="2">
    <source>
        <dbReference type="Proteomes" id="UP000319555"/>
    </source>
</evidence>
<dbReference type="Pfam" id="PF08803">
    <property type="entry name" value="ydhR"/>
    <property type="match status" value="1"/>
</dbReference>
<name>A0A521FGI2_9RHOB</name>
<sequence length="104" mass="12021">MSTLKVWDLHMTYEGPITEEFLAGTEQLAKSIAEEPGIIWKIWTVEDGTNHYGSTYLFRNREYLESYKSMHLKRLEAIGITVTADHVFDIMEEVSRINRAPLEG</sequence>
<dbReference type="PANTHER" id="PTHR39169">
    <property type="match status" value="1"/>
</dbReference>
<dbReference type="InterPro" id="IPR014910">
    <property type="entry name" value="YdhR"/>
</dbReference>
<dbReference type="NCBIfam" id="NF008333">
    <property type="entry name" value="PRK11118.1"/>
    <property type="match status" value="1"/>
</dbReference>
<gene>
    <name evidence="1" type="ORF">SAMN06265380_1237</name>
</gene>
<dbReference type="RefSeq" id="WP_142640352.1">
    <property type="nucleotide sequence ID" value="NZ_CANLVA010000021.1"/>
</dbReference>
<dbReference type="PANTHER" id="PTHR39169:SF1">
    <property type="entry name" value="MONOOXYGENASE YDHR-RELATED"/>
    <property type="match status" value="1"/>
</dbReference>
<dbReference type="InterPro" id="IPR011008">
    <property type="entry name" value="Dimeric_a/b-barrel"/>
</dbReference>
<dbReference type="OrthoDB" id="2065010at2"/>
<organism evidence="1 2">
    <name type="scientific">Ruegeria faecimaris</name>
    <dbReference type="NCBI Taxonomy" id="686389"/>
    <lineage>
        <taxon>Bacteria</taxon>
        <taxon>Pseudomonadati</taxon>
        <taxon>Pseudomonadota</taxon>
        <taxon>Alphaproteobacteria</taxon>
        <taxon>Rhodobacterales</taxon>
        <taxon>Roseobacteraceae</taxon>
        <taxon>Ruegeria</taxon>
    </lineage>
</organism>
<proteinExistence type="predicted"/>
<evidence type="ECO:0000313" key="1">
    <source>
        <dbReference type="EMBL" id="SMO95293.1"/>
    </source>
</evidence>
<dbReference type="EMBL" id="FXTE01000023">
    <property type="protein sequence ID" value="SMO95293.1"/>
    <property type="molecule type" value="Genomic_DNA"/>
</dbReference>
<dbReference type="Proteomes" id="UP000319555">
    <property type="component" value="Unassembled WGS sequence"/>
</dbReference>
<accession>A0A521FGI2</accession>
<dbReference type="AlphaFoldDB" id="A0A521FGI2"/>
<dbReference type="SUPFAM" id="SSF54909">
    <property type="entry name" value="Dimeric alpha+beta barrel"/>
    <property type="match status" value="1"/>
</dbReference>
<protein>
    <submittedName>
        <fullName evidence="1">Mono-oxygenase ydhR</fullName>
    </submittedName>
</protein>